<evidence type="ECO:0000256" key="1">
    <source>
        <dbReference type="SAM" id="Coils"/>
    </source>
</evidence>
<accession>A0A9X0AX13</accession>
<reference evidence="2" key="1">
    <citation type="submission" date="2022-11" db="EMBL/GenBank/DDBJ databases">
        <title>Genome Resource of Sclerotinia nivalis Strain SnTB1, a Plant Pathogen Isolated from American Ginseng.</title>
        <authorList>
            <person name="Fan S."/>
        </authorList>
    </citation>
    <scope>NUCLEOTIDE SEQUENCE</scope>
    <source>
        <strain evidence="2">SnTB1</strain>
    </source>
</reference>
<organism evidence="2 3">
    <name type="scientific">Sclerotinia nivalis</name>
    <dbReference type="NCBI Taxonomy" id="352851"/>
    <lineage>
        <taxon>Eukaryota</taxon>
        <taxon>Fungi</taxon>
        <taxon>Dikarya</taxon>
        <taxon>Ascomycota</taxon>
        <taxon>Pezizomycotina</taxon>
        <taxon>Leotiomycetes</taxon>
        <taxon>Helotiales</taxon>
        <taxon>Sclerotiniaceae</taxon>
        <taxon>Sclerotinia</taxon>
    </lineage>
</organism>
<feature type="coiled-coil region" evidence="1">
    <location>
        <begin position="54"/>
        <end position="81"/>
    </location>
</feature>
<dbReference type="AlphaFoldDB" id="A0A9X0AX13"/>
<sequence>MKSLPSHLTTHRVSISSTLTSHSHTSTMSPRFTMDDDAASLVSSQDSMTGMDFVQRANQMMADTKKRRDAKRNKIENERAQRIKDVKKKLGVLYENRKTQRSKIQKAQWKQLSILNTKRQELERQILDSMAVIEGSTLIMVRELNAVLLGRLGAMKSLANAQSAA</sequence>
<name>A0A9X0AX13_9HELO</name>
<keyword evidence="3" id="KW-1185">Reference proteome</keyword>
<dbReference type="OrthoDB" id="3438854at2759"/>
<protein>
    <submittedName>
        <fullName evidence="2">Uncharacterized protein</fullName>
    </submittedName>
</protein>
<evidence type="ECO:0000313" key="2">
    <source>
        <dbReference type="EMBL" id="KAJ8070499.1"/>
    </source>
</evidence>
<evidence type="ECO:0000313" key="3">
    <source>
        <dbReference type="Proteomes" id="UP001152300"/>
    </source>
</evidence>
<dbReference type="EMBL" id="JAPEIS010000001">
    <property type="protein sequence ID" value="KAJ8070499.1"/>
    <property type="molecule type" value="Genomic_DNA"/>
</dbReference>
<proteinExistence type="predicted"/>
<dbReference type="Proteomes" id="UP001152300">
    <property type="component" value="Unassembled WGS sequence"/>
</dbReference>
<comment type="caution">
    <text evidence="2">The sequence shown here is derived from an EMBL/GenBank/DDBJ whole genome shotgun (WGS) entry which is preliminary data.</text>
</comment>
<gene>
    <name evidence="2" type="ORF">OCU04_000873</name>
</gene>
<keyword evidence="1" id="KW-0175">Coiled coil</keyword>